<dbReference type="AlphaFoldDB" id="A0A7X2XUF6"/>
<dbReference type="InterPro" id="IPR050539">
    <property type="entry name" value="ThrE_Dicarb/AminoAcid_Exp"/>
</dbReference>
<dbReference type="InterPro" id="IPR024528">
    <property type="entry name" value="ThrE_2"/>
</dbReference>
<dbReference type="GO" id="GO:0015744">
    <property type="term" value="P:succinate transport"/>
    <property type="evidence" value="ECO:0007669"/>
    <property type="project" value="TreeGrafter"/>
</dbReference>
<keyword evidence="2" id="KW-1003">Cell membrane</keyword>
<gene>
    <name evidence="10" type="ORF">GM612_04225</name>
</gene>
<dbReference type="EMBL" id="WNJO01000004">
    <property type="protein sequence ID" value="MTV81863.1"/>
    <property type="molecule type" value="Genomic_DNA"/>
</dbReference>
<protein>
    <submittedName>
        <fullName evidence="10">Threonine/serine exporter</fullName>
    </submittedName>
</protein>
<dbReference type="RefSeq" id="WP_155431151.1">
    <property type="nucleotide sequence ID" value="NZ_WNJO01000004.1"/>
</dbReference>
<sequence length="160" mass="17766">MIELVTDLILTYIATITFGILLNVPRRGLNMAGWIGTLSYLAYKLCMLTSLGMALSNLIGALLIGILSMQTARFKKMPVINFNIPALVPFVPGGQAYQMVKNFALGDNSLALSYLLQVVIIAGAIAFGFLLAELFNRLQARLMLKLSSRWRHENRHNPRL</sequence>
<reference evidence="10 11" key="1">
    <citation type="submission" date="2019-11" db="EMBL/GenBank/DDBJ databases">
        <title>Lactobacillus sp. nov. CRM56-3, isolated from fermented tea leaves.</title>
        <authorList>
            <person name="Phuengjayaem S."/>
            <person name="Tanasupawat S."/>
        </authorList>
    </citation>
    <scope>NUCLEOTIDE SEQUENCE [LARGE SCALE GENOMIC DNA]</scope>
    <source>
        <strain evidence="10 11">CRM56-3</strain>
    </source>
</reference>
<evidence type="ECO:0000259" key="9">
    <source>
        <dbReference type="Pfam" id="PF12821"/>
    </source>
</evidence>
<organism evidence="10 11">
    <name type="scientific">Secundilactobacillus folii</name>
    <dbReference type="NCBI Taxonomy" id="2678357"/>
    <lineage>
        <taxon>Bacteria</taxon>
        <taxon>Bacillati</taxon>
        <taxon>Bacillota</taxon>
        <taxon>Bacilli</taxon>
        <taxon>Lactobacillales</taxon>
        <taxon>Lactobacillaceae</taxon>
        <taxon>Secundilactobacillus</taxon>
    </lineage>
</organism>
<evidence type="ECO:0000313" key="11">
    <source>
        <dbReference type="Proteomes" id="UP000466388"/>
    </source>
</evidence>
<evidence type="ECO:0000256" key="8">
    <source>
        <dbReference type="SAM" id="Phobius"/>
    </source>
</evidence>
<evidence type="ECO:0000256" key="7">
    <source>
        <dbReference type="ARBA" id="ARBA00034125"/>
    </source>
</evidence>
<comment type="similarity">
    <text evidence="7">Belongs to the ThrE exporter (TC 2.A.79) family.</text>
</comment>
<evidence type="ECO:0000256" key="5">
    <source>
        <dbReference type="ARBA" id="ARBA00022989"/>
    </source>
</evidence>
<dbReference type="GO" id="GO:0005886">
    <property type="term" value="C:plasma membrane"/>
    <property type="evidence" value="ECO:0007669"/>
    <property type="project" value="UniProtKB-SubCell"/>
</dbReference>
<proteinExistence type="inferred from homology"/>
<dbReference type="Pfam" id="PF12821">
    <property type="entry name" value="ThrE_2"/>
    <property type="match status" value="1"/>
</dbReference>
<feature type="transmembrane region" description="Helical" evidence="8">
    <location>
        <begin position="114"/>
        <end position="135"/>
    </location>
</feature>
<feature type="transmembrane region" description="Helical" evidence="8">
    <location>
        <begin position="45"/>
        <end position="67"/>
    </location>
</feature>
<dbReference type="Proteomes" id="UP000466388">
    <property type="component" value="Unassembled WGS sequence"/>
</dbReference>
<name>A0A7X2XUF6_9LACO</name>
<comment type="caution">
    <text evidence="10">The sequence shown here is derived from an EMBL/GenBank/DDBJ whole genome shotgun (WGS) entry which is preliminary data.</text>
</comment>
<comment type="subcellular location">
    <subcellularLocation>
        <location evidence="1">Cell membrane</location>
        <topology evidence="1">Multi-pass membrane protein</topology>
    </subcellularLocation>
</comment>
<keyword evidence="11" id="KW-1185">Reference proteome</keyword>
<evidence type="ECO:0000256" key="3">
    <source>
        <dbReference type="ARBA" id="ARBA00022519"/>
    </source>
</evidence>
<evidence type="ECO:0000256" key="1">
    <source>
        <dbReference type="ARBA" id="ARBA00004651"/>
    </source>
</evidence>
<feature type="transmembrane region" description="Helical" evidence="8">
    <location>
        <begin position="6"/>
        <end position="24"/>
    </location>
</feature>
<keyword evidence="3" id="KW-0997">Cell inner membrane</keyword>
<evidence type="ECO:0000256" key="4">
    <source>
        <dbReference type="ARBA" id="ARBA00022692"/>
    </source>
</evidence>
<dbReference type="PANTHER" id="PTHR34390:SF1">
    <property type="entry name" value="SUCCINATE TRANSPORTER SUBUNIT YJJB-RELATED"/>
    <property type="match status" value="1"/>
</dbReference>
<evidence type="ECO:0000256" key="6">
    <source>
        <dbReference type="ARBA" id="ARBA00023136"/>
    </source>
</evidence>
<dbReference type="PANTHER" id="PTHR34390">
    <property type="entry name" value="UPF0442 PROTEIN YJJB-RELATED"/>
    <property type="match status" value="1"/>
</dbReference>
<evidence type="ECO:0000313" key="10">
    <source>
        <dbReference type="EMBL" id="MTV81863.1"/>
    </source>
</evidence>
<keyword evidence="6 8" id="KW-0472">Membrane</keyword>
<keyword evidence="5 8" id="KW-1133">Transmembrane helix</keyword>
<evidence type="ECO:0000256" key="2">
    <source>
        <dbReference type="ARBA" id="ARBA00022475"/>
    </source>
</evidence>
<keyword evidence="4 8" id="KW-0812">Transmembrane</keyword>
<accession>A0A7X2XUF6</accession>
<feature type="domain" description="Threonine/Serine exporter ThrE" evidence="9">
    <location>
        <begin position="8"/>
        <end position="134"/>
    </location>
</feature>